<dbReference type="Proteomes" id="UP001168877">
    <property type="component" value="Unassembled WGS sequence"/>
</dbReference>
<sequence>MRNCSSSRVSLIRLYSSSKQFKKYCMNPNAKSLALPASRSILHQHVAPESLILQIRVGRRIVAFLIGGIMLVVEGAEQCVCWI</sequence>
<organism evidence="1 2">
    <name type="scientific">Acer saccharum</name>
    <name type="common">Sugar maple</name>
    <dbReference type="NCBI Taxonomy" id="4024"/>
    <lineage>
        <taxon>Eukaryota</taxon>
        <taxon>Viridiplantae</taxon>
        <taxon>Streptophyta</taxon>
        <taxon>Embryophyta</taxon>
        <taxon>Tracheophyta</taxon>
        <taxon>Spermatophyta</taxon>
        <taxon>Magnoliopsida</taxon>
        <taxon>eudicotyledons</taxon>
        <taxon>Gunneridae</taxon>
        <taxon>Pentapetalae</taxon>
        <taxon>rosids</taxon>
        <taxon>malvids</taxon>
        <taxon>Sapindales</taxon>
        <taxon>Sapindaceae</taxon>
        <taxon>Hippocastanoideae</taxon>
        <taxon>Acereae</taxon>
        <taxon>Acer</taxon>
    </lineage>
</organism>
<evidence type="ECO:0000313" key="2">
    <source>
        <dbReference type="Proteomes" id="UP001168877"/>
    </source>
</evidence>
<reference evidence="1" key="1">
    <citation type="journal article" date="2022" name="Plant J.">
        <title>Strategies of tolerance reflected in two North American maple genomes.</title>
        <authorList>
            <person name="McEvoy S.L."/>
            <person name="Sezen U.U."/>
            <person name="Trouern-Trend A."/>
            <person name="McMahon S.M."/>
            <person name="Schaberg P.G."/>
            <person name="Yang J."/>
            <person name="Wegrzyn J.L."/>
            <person name="Swenson N.G."/>
        </authorList>
    </citation>
    <scope>NUCLEOTIDE SEQUENCE</scope>
    <source>
        <strain evidence="1">NS2018</strain>
    </source>
</reference>
<reference evidence="1" key="2">
    <citation type="submission" date="2023-06" db="EMBL/GenBank/DDBJ databases">
        <authorList>
            <person name="Swenson N.G."/>
            <person name="Wegrzyn J.L."/>
            <person name="Mcevoy S.L."/>
        </authorList>
    </citation>
    <scope>NUCLEOTIDE SEQUENCE</scope>
    <source>
        <strain evidence="1">NS2018</strain>
        <tissue evidence="1">Leaf</tissue>
    </source>
</reference>
<protein>
    <submittedName>
        <fullName evidence="1">Uncharacterized protein</fullName>
    </submittedName>
</protein>
<dbReference type="EMBL" id="JAUESC010000004">
    <property type="protein sequence ID" value="KAK0596458.1"/>
    <property type="molecule type" value="Genomic_DNA"/>
</dbReference>
<gene>
    <name evidence="1" type="ORF">LWI29_015817</name>
</gene>
<evidence type="ECO:0000313" key="1">
    <source>
        <dbReference type="EMBL" id="KAK0596458.1"/>
    </source>
</evidence>
<proteinExistence type="predicted"/>
<name>A0AA39VZ46_ACESA</name>
<keyword evidence="2" id="KW-1185">Reference proteome</keyword>
<dbReference type="AlphaFoldDB" id="A0AA39VZ46"/>
<comment type="caution">
    <text evidence="1">The sequence shown here is derived from an EMBL/GenBank/DDBJ whole genome shotgun (WGS) entry which is preliminary data.</text>
</comment>
<accession>A0AA39VZ46</accession>